<comment type="similarity">
    <text evidence="1">In the C-terminal section; belongs to the class-I pyridoxal-phosphate-dependent aminotransferase family.</text>
</comment>
<dbReference type="SUPFAM" id="SSF53383">
    <property type="entry name" value="PLP-dependent transferases"/>
    <property type="match status" value="1"/>
</dbReference>
<keyword evidence="8" id="KW-1185">Reference proteome</keyword>
<dbReference type="Pfam" id="PF00392">
    <property type="entry name" value="GntR"/>
    <property type="match status" value="1"/>
</dbReference>
<dbReference type="GO" id="GO:0008483">
    <property type="term" value="F:transaminase activity"/>
    <property type="evidence" value="ECO:0007669"/>
    <property type="project" value="UniProtKB-KW"/>
</dbReference>
<dbReference type="Pfam" id="PF00155">
    <property type="entry name" value="Aminotran_1_2"/>
    <property type="match status" value="1"/>
</dbReference>
<keyword evidence="4" id="KW-0238">DNA-binding</keyword>
<dbReference type="Gene3D" id="1.10.10.10">
    <property type="entry name" value="Winged helix-like DNA-binding domain superfamily/Winged helix DNA-binding domain"/>
    <property type="match status" value="1"/>
</dbReference>
<evidence type="ECO:0000313" key="8">
    <source>
        <dbReference type="Proteomes" id="UP000323410"/>
    </source>
</evidence>
<protein>
    <submittedName>
        <fullName evidence="7">Aminotransferase class I/II-fold pyridoxal phosphate-dependent enzyme</fullName>
    </submittedName>
</protein>
<evidence type="ECO:0000313" key="7">
    <source>
        <dbReference type="EMBL" id="TYC98818.1"/>
    </source>
</evidence>
<dbReference type="AlphaFoldDB" id="A0A5D0XQQ0"/>
<dbReference type="InterPro" id="IPR015422">
    <property type="entry name" value="PyrdxlP-dep_Trfase_small"/>
</dbReference>
<dbReference type="Gene3D" id="3.40.640.10">
    <property type="entry name" value="Type I PLP-dependent aspartate aminotransferase-like (Major domain)"/>
    <property type="match status" value="1"/>
</dbReference>
<organism evidence="7 8">
    <name type="scientific">Arthrobacter echini</name>
    <dbReference type="NCBI Taxonomy" id="1529066"/>
    <lineage>
        <taxon>Bacteria</taxon>
        <taxon>Bacillati</taxon>
        <taxon>Actinomycetota</taxon>
        <taxon>Actinomycetes</taxon>
        <taxon>Micrococcales</taxon>
        <taxon>Micrococcaceae</taxon>
        <taxon>Arthrobacter</taxon>
    </lineage>
</organism>
<accession>A0A5D0XQQ0</accession>
<proteinExistence type="inferred from homology"/>
<name>A0A5D0XQQ0_9MICC</name>
<dbReference type="InterPro" id="IPR036390">
    <property type="entry name" value="WH_DNA-bd_sf"/>
</dbReference>
<dbReference type="InterPro" id="IPR000524">
    <property type="entry name" value="Tscrpt_reg_HTH_GntR"/>
</dbReference>
<sequence>MSDVTTVLGERLESRTARGLAQAVSRAVRDGVLDPGTKLPAIRAVARDLQLSPTTVSASWSLLARSGAIVTDGRRGTTVAEPHTASDRYRQALEHPTLFSLDLSTGVPDPQLLPQLDKALTSVTGATTPSSYLDPPVVPELVAALRADWPYAAEEFGITDGAMDAVDLAIQCFFRFGDRVIVEHPTFPLLLDRLEAAGVEVVGVQLDEEGMLVESLEKALGTPAVAVILQPRAQNPTGVSLTRPRARALGEALRGTGTLVIEDDAAGSVASTAPLSLGEVVPEQTLHIRSFSKSHGPDLRLAAVSGSRSMIGAMNARRQLGQGWSSRLLQRILLVLLTDDTAVTQVATARHEYQRRRDAVVAALAEHDVVVAGSDGINLWVPVLDESAALVRLASQGIGATPGTPFQVLPEKSGHIRVTVATVTVTSGVEELAGNIAMAARAGRWTGGR</sequence>
<dbReference type="InterPro" id="IPR036388">
    <property type="entry name" value="WH-like_DNA-bd_sf"/>
</dbReference>
<keyword evidence="7" id="KW-0808">Transferase</keyword>
<dbReference type="InterPro" id="IPR015421">
    <property type="entry name" value="PyrdxlP-dep_Trfase_major"/>
</dbReference>
<dbReference type="PROSITE" id="PS50949">
    <property type="entry name" value="HTH_GNTR"/>
    <property type="match status" value="1"/>
</dbReference>
<dbReference type="PANTHER" id="PTHR46577:SF1">
    <property type="entry name" value="HTH-TYPE TRANSCRIPTIONAL REGULATORY PROTEIN GABR"/>
    <property type="match status" value="1"/>
</dbReference>
<dbReference type="GO" id="GO:0030170">
    <property type="term" value="F:pyridoxal phosphate binding"/>
    <property type="evidence" value="ECO:0007669"/>
    <property type="project" value="InterPro"/>
</dbReference>
<dbReference type="InterPro" id="IPR004839">
    <property type="entry name" value="Aminotransferase_I/II_large"/>
</dbReference>
<keyword evidence="2" id="KW-0663">Pyridoxal phosphate</keyword>
<dbReference type="GO" id="GO:0003700">
    <property type="term" value="F:DNA-binding transcription factor activity"/>
    <property type="evidence" value="ECO:0007669"/>
    <property type="project" value="InterPro"/>
</dbReference>
<dbReference type="Proteomes" id="UP000323410">
    <property type="component" value="Unassembled WGS sequence"/>
</dbReference>
<evidence type="ECO:0000256" key="5">
    <source>
        <dbReference type="ARBA" id="ARBA00023163"/>
    </source>
</evidence>
<evidence type="ECO:0000256" key="4">
    <source>
        <dbReference type="ARBA" id="ARBA00023125"/>
    </source>
</evidence>
<feature type="domain" description="HTH gntR-type" evidence="6">
    <location>
        <begin position="14"/>
        <end position="82"/>
    </location>
</feature>
<dbReference type="GO" id="GO:0003677">
    <property type="term" value="F:DNA binding"/>
    <property type="evidence" value="ECO:0007669"/>
    <property type="project" value="UniProtKB-KW"/>
</dbReference>
<dbReference type="Gene3D" id="3.90.1150.10">
    <property type="entry name" value="Aspartate Aminotransferase, domain 1"/>
    <property type="match status" value="1"/>
</dbReference>
<keyword evidence="7" id="KW-0032">Aminotransferase</keyword>
<evidence type="ECO:0000256" key="1">
    <source>
        <dbReference type="ARBA" id="ARBA00005384"/>
    </source>
</evidence>
<keyword evidence="5" id="KW-0804">Transcription</keyword>
<dbReference type="SUPFAM" id="SSF46785">
    <property type="entry name" value="Winged helix' DNA-binding domain"/>
    <property type="match status" value="1"/>
</dbReference>
<comment type="caution">
    <text evidence="7">The sequence shown here is derived from an EMBL/GenBank/DDBJ whole genome shotgun (WGS) entry which is preliminary data.</text>
</comment>
<gene>
    <name evidence="7" type="ORF">FQ377_07305</name>
</gene>
<evidence type="ECO:0000259" key="6">
    <source>
        <dbReference type="PROSITE" id="PS50949"/>
    </source>
</evidence>
<dbReference type="PANTHER" id="PTHR46577">
    <property type="entry name" value="HTH-TYPE TRANSCRIPTIONAL REGULATORY PROTEIN GABR"/>
    <property type="match status" value="1"/>
</dbReference>
<evidence type="ECO:0000256" key="2">
    <source>
        <dbReference type="ARBA" id="ARBA00022898"/>
    </source>
</evidence>
<dbReference type="EMBL" id="VSLD01000003">
    <property type="protein sequence ID" value="TYC98818.1"/>
    <property type="molecule type" value="Genomic_DNA"/>
</dbReference>
<dbReference type="OrthoDB" id="4336542at2"/>
<reference evidence="7 8" key="1">
    <citation type="submission" date="2019-08" db="EMBL/GenBank/DDBJ databases">
        <title>Genone of Arthrobacter echini P9.</title>
        <authorList>
            <person name="Bowman J.P."/>
        </authorList>
    </citation>
    <scope>NUCLEOTIDE SEQUENCE [LARGE SCALE GENOMIC DNA]</scope>
    <source>
        <strain evidence="7 8">P9</strain>
    </source>
</reference>
<dbReference type="InterPro" id="IPR051446">
    <property type="entry name" value="HTH_trans_reg/aminotransferase"/>
</dbReference>
<dbReference type="CDD" id="cd00609">
    <property type="entry name" value="AAT_like"/>
    <property type="match status" value="1"/>
</dbReference>
<evidence type="ECO:0000256" key="3">
    <source>
        <dbReference type="ARBA" id="ARBA00023015"/>
    </source>
</evidence>
<dbReference type="RefSeq" id="WP_148600602.1">
    <property type="nucleotide sequence ID" value="NZ_VSLD01000003.1"/>
</dbReference>
<dbReference type="SMART" id="SM00345">
    <property type="entry name" value="HTH_GNTR"/>
    <property type="match status" value="1"/>
</dbReference>
<dbReference type="InterPro" id="IPR015424">
    <property type="entry name" value="PyrdxlP-dep_Trfase"/>
</dbReference>
<keyword evidence="3" id="KW-0805">Transcription regulation</keyword>